<evidence type="ECO:0000256" key="3">
    <source>
        <dbReference type="ARBA" id="ARBA00022801"/>
    </source>
</evidence>
<comment type="similarity">
    <text evidence="6 9">Belongs to the peptidase M48 family.</text>
</comment>
<evidence type="ECO:0000313" key="12">
    <source>
        <dbReference type="EMBL" id="ODM94102.1"/>
    </source>
</evidence>
<dbReference type="GO" id="GO:0046872">
    <property type="term" value="F:metal ion binding"/>
    <property type="evidence" value="ECO:0007669"/>
    <property type="project" value="UniProtKB-KW"/>
</dbReference>
<keyword evidence="10" id="KW-0812">Transmembrane</keyword>
<keyword evidence="4 9" id="KW-0862">Zinc</keyword>
<keyword evidence="3 9" id="KW-0378">Hydrolase</keyword>
<dbReference type="InterPro" id="IPR051156">
    <property type="entry name" value="Mito/Outer_Membr_Metalloprot"/>
</dbReference>
<keyword evidence="5 9" id="KW-0482">Metalloprotease</keyword>
<gene>
    <name evidence="12" type="ORF">Ocin01_12580</name>
</gene>
<feature type="domain" description="Peptidase M48" evidence="11">
    <location>
        <begin position="39"/>
        <end position="221"/>
    </location>
</feature>
<dbReference type="EMBL" id="LJIJ01000860">
    <property type="protein sequence ID" value="ODM94102.1"/>
    <property type="molecule type" value="Genomic_DNA"/>
</dbReference>
<comment type="cofactor">
    <cofactor evidence="9">
        <name>Zn(2+)</name>
        <dbReference type="ChEBI" id="CHEBI:29105"/>
    </cofactor>
    <text evidence="9">Binds 1 zinc ion per subunit.</text>
</comment>
<keyword evidence="13" id="KW-1185">Reference proteome</keyword>
<keyword evidence="10" id="KW-1133">Transmembrane helix</keyword>
<dbReference type="PANTHER" id="PTHR22726">
    <property type="entry name" value="METALLOENDOPEPTIDASE OMA1"/>
    <property type="match status" value="1"/>
</dbReference>
<keyword evidence="10" id="KW-0472">Membrane</keyword>
<dbReference type="PANTHER" id="PTHR22726:SF1">
    <property type="entry name" value="METALLOENDOPEPTIDASE OMA1, MITOCHONDRIAL"/>
    <property type="match status" value="1"/>
</dbReference>
<accession>A0A1D2MMF5</accession>
<evidence type="ECO:0000256" key="5">
    <source>
        <dbReference type="ARBA" id="ARBA00023049"/>
    </source>
</evidence>
<reference evidence="12 13" key="1">
    <citation type="journal article" date="2016" name="Genome Biol. Evol.">
        <title>Gene Family Evolution Reflects Adaptation to Soil Environmental Stressors in the Genome of the Collembolan Orchesella cincta.</title>
        <authorList>
            <person name="Faddeeva-Vakhrusheva A."/>
            <person name="Derks M.F."/>
            <person name="Anvar S.Y."/>
            <person name="Agamennone V."/>
            <person name="Suring W."/>
            <person name="Smit S."/>
            <person name="van Straalen N.M."/>
            <person name="Roelofs D."/>
        </authorList>
    </citation>
    <scope>NUCLEOTIDE SEQUENCE [LARGE SCALE GENOMIC DNA]</scope>
    <source>
        <tissue evidence="12">Mixed pool</tissue>
    </source>
</reference>
<dbReference type="Gene3D" id="3.30.2010.10">
    <property type="entry name" value="Metalloproteases ('zincins'), catalytic domain"/>
    <property type="match status" value="1"/>
</dbReference>
<dbReference type="GO" id="GO:0034982">
    <property type="term" value="P:mitochondrial protein processing"/>
    <property type="evidence" value="ECO:0007669"/>
    <property type="project" value="TreeGrafter"/>
</dbReference>
<evidence type="ECO:0000256" key="4">
    <source>
        <dbReference type="ARBA" id="ARBA00022833"/>
    </source>
</evidence>
<evidence type="ECO:0000259" key="11">
    <source>
        <dbReference type="Pfam" id="PF01435"/>
    </source>
</evidence>
<evidence type="ECO:0000313" key="13">
    <source>
        <dbReference type="Proteomes" id="UP000094527"/>
    </source>
</evidence>
<dbReference type="OrthoDB" id="7464992at2759"/>
<evidence type="ECO:0000256" key="9">
    <source>
        <dbReference type="RuleBase" id="RU003983"/>
    </source>
</evidence>
<proteinExistence type="inferred from homology"/>
<dbReference type="STRING" id="48709.A0A1D2MMF5"/>
<dbReference type="CDD" id="cd07331">
    <property type="entry name" value="M48C_Oma1_like"/>
    <property type="match status" value="1"/>
</dbReference>
<feature type="transmembrane region" description="Helical" evidence="10">
    <location>
        <begin position="120"/>
        <end position="146"/>
    </location>
</feature>
<dbReference type="GO" id="GO:0006515">
    <property type="term" value="P:protein quality control for misfolded or incompletely synthesized proteins"/>
    <property type="evidence" value="ECO:0007669"/>
    <property type="project" value="TreeGrafter"/>
</dbReference>
<name>A0A1D2MMF5_ORCCI</name>
<protein>
    <recommendedName>
        <fullName evidence="7">Metalloendopeptidase OMA1, mitochondrial</fullName>
    </recommendedName>
    <alternativeName>
        <fullName evidence="8">Overlapping with the m-AAA protease 1 homolog</fullName>
    </alternativeName>
</protein>
<comment type="caution">
    <text evidence="12">The sequence shown here is derived from an EMBL/GenBank/DDBJ whole genome shotgun (WGS) entry which is preliminary data.</text>
</comment>
<evidence type="ECO:0000256" key="1">
    <source>
        <dbReference type="ARBA" id="ARBA00022670"/>
    </source>
</evidence>
<evidence type="ECO:0000256" key="6">
    <source>
        <dbReference type="ARBA" id="ARBA00038233"/>
    </source>
</evidence>
<dbReference type="AlphaFoldDB" id="A0A1D2MMF5"/>
<keyword evidence="2" id="KW-0479">Metal-binding</keyword>
<evidence type="ECO:0000256" key="2">
    <source>
        <dbReference type="ARBA" id="ARBA00022723"/>
    </source>
</evidence>
<evidence type="ECO:0000256" key="8">
    <source>
        <dbReference type="ARBA" id="ARBA00042978"/>
    </source>
</evidence>
<evidence type="ECO:0000256" key="10">
    <source>
        <dbReference type="SAM" id="Phobius"/>
    </source>
</evidence>
<dbReference type="InterPro" id="IPR001915">
    <property type="entry name" value="Peptidase_M48"/>
</dbReference>
<dbReference type="GO" id="GO:0005743">
    <property type="term" value="C:mitochondrial inner membrane"/>
    <property type="evidence" value="ECO:0007669"/>
    <property type="project" value="TreeGrafter"/>
</dbReference>
<keyword evidence="1 9" id="KW-0645">Protease</keyword>
<dbReference type="GO" id="GO:0004222">
    <property type="term" value="F:metalloendopeptidase activity"/>
    <property type="evidence" value="ECO:0007669"/>
    <property type="project" value="InterPro"/>
</dbReference>
<evidence type="ECO:0000256" key="7">
    <source>
        <dbReference type="ARBA" id="ARBA00040360"/>
    </source>
</evidence>
<dbReference type="OMA" id="WEVNVIP"/>
<dbReference type="Proteomes" id="UP000094527">
    <property type="component" value="Unassembled WGS sequence"/>
</dbReference>
<feature type="transmembrane region" description="Helical" evidence="10">
    <location>
        <begin position="66"/>
        <end position="85"/>
    </location>
</feature>
<organism evidence="12 13">
    <name type="scientific">Orchesella cincta</name>
    <name type="common">Springtail</name>
    <name type="synonym">Podura cincta</name>
    <dbReference type="NCBI Taxonomy" id="48709"/>
    <lineage>
        <taxon>Eukaryota</taxon>
        <taxon>Metazoa</taxon>
        <taxon>Ecdysozoa</taxon>
        <taxon>Arthropoda</taxon>
        <taxon>Hexapoda</taxon>
        <taxon>Collembola</taxon>
        <taxon>Entomobryomorpha</taxon>
        <taxon>Entomobryoidea</taxon>
        <taxon>Orchesellidae</taxon>
        <taxon>Orchesellinae</taxon>
        <taxon>Orchesella</taxon>
    </lineage>
</organism>
<sequence length="248" mass="27995">MELSKEILDDLLLENEGCIIPATSKGSEFYNRVVKVSQQLIKGNSDLAHVRDLDWTVTVVYDDKNINAFVLGCGSIFVYSGMLLLCDNDDQLGIILGHEMAHAILSHSAEEMSLLNFWEFLYIIPLTALWAVLPSDLTAFIAHWIVSKLKEILMELPHSRFMEEEADKVGLILAAKACFDIREASVVWAKMKLMDGDDSDNIAWLSTHPTHGKRQQQLDELVQDGIDLRESCQVNSDYDMIDISYESL</sequence>
<dbReference type="Pfam" id="PF01435">
    <property type="entry name" value="Peptidase_M48"/>
    <property type="match status" value="1"/>
</dbReference>